<dbReference type="EMBL" id="AB173174">
    <property type="protein sequence ID" value="BAE90236.1"/>
    <property type="molecule type" value="mRNA"/>
</dbReference>
<reference evidence="2" key="1">
    <citation type="journal article" date="2007" name="PLoS Biol.">
        <title>Rate of evolution in brain-expressed genes in humans and other primates.</title>
        <authorList>
            <person name="Wang H.-Y."/>
            <person name="Chien H.-C."/>
            <person name="Osada N."/>
            <person name="Hashimoto K."/>
            <person name="Sugano S."/>
            <person name="Gojobori T."/>
            <person name="Chou C.-K."/>
            <person name="Tsai S.-F."/>
            <person name="Wu C.-I."/>
            <person name="Shen C.-K.J."/>
        </authorList>
    </citation>
    <scope>NUCLEOTIDE SEQUENCE</scope>
</reference>
<evidence type="ECO:0000256" key="1">
    <source>
        <dbReference type="SAM" id="MobiDB-lite"/>
    </source>
</evidence>
<feature type="compositionally biased region" description="Basic and acidic residues" evidence="1">
    <location>
        <begin position="26"/>
        <end position="37"/>
    </location>
</feature>
<feature type="region of interest" description="Disordered" evidence="1">
    <location>
        <begin position="25"/>
        <end position="46"/>
    </location>
</feature>
<accession>I7G6V4</accession>
<dbReference type="AlphaFoldDB" id="I7G6V4"/>
<protein>
    <submittedName>
        <fullName evidence="2">Macaca fascicularis brain cDNA, clone: QflA-21374</fullName>
    </submittedName>
</protein>
<sequence length="74" mass="8946">MHIKRYYNIFSKMTSFQQKIMRRTKKQENVTHTEGKKSSHRNCLREGPNVEFNKDFKAAIINYLKNLRKPCLKK</sequence>
<evidence type="ECO:0000313" key="2">
    <source>
        <dbReference type="EMBL" id="BAE90236.1"/>
    </source>
</evidence>
<organism evidence="2">
    <name type="scientific">Macaca fascicularis</name>
    <name type="common">Crab-eating macaque</name>
    <name type="synonym">Cynomolgus monkey</name>
    <dbReference type="NCBI Taxonomy" id="9541"/>
    <lineage>
        <taxon>Eukaryota</taxon>
        <taxon>Metazoa</taxon>
        <taxon>Chordata</taxon>
        <taxon>Craniata</taxon>
        <taxon>Vertebrata</taxon>
        <taxon>Euteleostomi</taxon>
        <taxon>Mammalia</taxon>
        <taxon>Eutheria</taxon>
        <taxon>Euarchontoglires</taxon>
        <taxon>Primates</taxon>
        <taxon>Haplorrhini</taxon>
        <taxon>Catarrhini</taxon>
        <taxon>Cercopithecidae</taxon>
        <taxon>Cercopithecinae</taxon>
        <taxon>Macaca</taxon>
    </lineage>
</organism>
<proteinExistence type="evidence at transcript level"/>
<name>I7G6V4_MACFA</name>